<evidence type="ECO:0000256" key="5">
    <source>
        <dbReference type="ARBA" id="ARBA00011270"/>
    </source>
</evidence>
<dbReference type="NCBIfam" id="NF009057">
    <property type="entry name" value="PRK12391.1"/>
    <property type="match status" value="1"/>
</dbReference>
<comment type="cofactor">
    <cofactor evidence="1">
        <name>pyridoxal 5'-phosphate</name>
        <dbReference type="ChEBI" id="CHEBI:597326"/>
    </cofactor>
</comment>
<comment type="similarity">
    <text evidence="4">Belongs to the TrpB family.</text>
</comment>
<evidence type="ECO:0000256" key="8">
    <source>
        <dbReference type="ARBA" id="ARBA00022822"/>
    </source>
</evidence>
<dbReference type="EMBL" id="DTDR01000052">
    <property type="protein sequence ID" value="HGK63307.1"/>
    <property type="molecule type" value="Genomic_DNA"/>
</dbReference>
<evidence type="ECO:0000256" key="2">
    <source>
        <dbReference type="ARBA" id="ARBA00002786"/>
    </source>
</evidence>
<gene>
    <name evidence="14" type="ORF">ENU74_01725</name>
</gene>
<evidence type="ECO:0000256" key="7">
    <source>
        <dbReference type="ARBA" id="ARBA00022605"/>
    </source>
</evidence>
<dbReference type="GO" id="GO:0004834">
    <property type="term" value="F:tryptophan synthase activity"/>
    <property type="evidence" value="ECO:0007669"/>
    <property type="project" value="UniProtKB-EC"/>
</dbReference>
<organism evidence="14">
    <name type="scientific">candidate division WOR-3 bacterium</name>
    <dbReference type="NCBI Taxonomy" id="2052148"/>
    <lineage>
        <taxon>Bacteria</taxon>
        <taxon>Bacteria division WOR-3</taxon>
    </lineage>
</organism>
<dbReference type="InterPro" id="IPR006316">
    <property type="entry name" value="Trp_synth_b-like"/>
</dbReference>
<accession>A0A7V3ZU99</accession>
<evidence type="ECO:0000256" key="12">
    <source>
        <dbReference type="ARBA" id="ARBA00049047"/>
    </source>
</evidence>
<evidence type="ECO:0000256" key="3">
    <source>
        <dbReference type="ARBA" id="ARBA00004733"/>
    </source>
</evidence>
<dbReference type="GO" id="GO:0030170">
    <property type="term" value="F:pyridoxal phosphate binding"/>
    <property type="evidence" value="ECO:0007669"/>
    <property type="project" value="InterPro"/>
</dbReference>
<comment type="subunit">
    <text evidence="5">Tetramer of two alpha and two beta chains.</text>
</comment>
<dbReference type="AlphaFoldDB" id="A0A7V3ZU99"/>
<dbReference type="InterPro" id="IPR023026">
    <property type="entry name" value="Trp_synth_beta/beta-like"/>
</dbReference>
<evidence type="ECO:0000256" key="11">
    <source>
        <dbReference type="ARBA" id="ARBA00023239"/>
    </source>
</evidence>
<dbReference type="NCBIfam" id="TIGR01415">
    <property type="entry name" value="trpB_rel"/>
    <property type="match status" value="1"/>
</dbReference>
<name>A0A7V3ZU99_UNCW3</name>
<comment type="catalytic activity">
    <reaction evidence="12">
        <text>(1S,2R)-1-C-(indol-3-yl)glycerol 3-phosphate + L-serine = D-glyceraldehyde 3-phosphate + L-tryptophan + H2O</text>
        <dbReference type="Rhea" id="RHEA:10532"/>
        <dbReference type="ChEBI" id="CHEBI:15377"/>
        <dbReference type="ChEBI" id="CHEBI:33384"/>
        <dbReference type="ChEBI" id="CHEBI:57912"/>
        <dbReference type="ChEBI" id="CHEBI:58866"/>
        <dbReference type="ChEBI" id="CHEBI:59776"/>
        <dbReference type="EC" id="4.2.1.20"/>
    </reaction>
</comment>
<dbReference type="GO" id="GO:0005737">
    <property type="term" value="C:cytoplasm"/>
    <property type="evidence" value="ECO:0007669"/>
    <property type="project" value="TreeGrafter"/>
</dbReference>
<dbReference type="GO" id="GO:0052684">
    <property type="term" value="F:L-serine hydro-lyase (adding indole, L-tryptophan-forming) activity"/>
    <property type="evidence" value="ECO:0007669"/>
    <property type="project" value="TreeGrafter"/>
</dbReference>
<evidence type="ECO:0000256" key="9">
    <source>
        <dbReference type="ARBA" id="ARBA00022898"/>
    </source>
</evidence>
<dbReference type="InterPro" id="IPR001926">
    <property type="entry name" value="TrpB-like_PALP"/>
</dbReference>
<evidence type="ECO:0000256" key="1">
    <source>
        <dbReference type="ARBA" id="ARBA00001933"/>
    </source>
</evidence>
<dbReference type="PIRSF" id="PIRSF500824">
    <property type="entry name" value="TrpB_prok"/>
    <property type="match status" value="1"/>
</dbReference>
<protein>
    <recommendedName>
        <fullName evidence="6">tryptophan synthase</fullName>
        <ecNumber evidence="6">4.2.1.20</ecNumber>
    </recommendedName>
</protein>
<evidence type="ECO:0000259" key="13">
    <source>
        <dbReference type="Pfam" id="PF00291"/>
    </source>
</evidence>
<proteinExistence type="inferred from homology"/>
<keyword evidence="8" id="KW-0822">Tryptophan biosynthesis</keyword>
<reference evidence="14" key="1">
    <citation type="journal article" date="2020" name="mSystems">
        <title>Genome- and Community-Level Interaction Insights into Carbon Utilization and Element Cycling Functions of Hydrothermarchaeota in Hydrothermal Sediment.</title>
        <authorList>
            <person name="Zhou Z."/>
            <person name="Liu Y."/>
            <person name="Xu W."/>
            <person name="Pan J."/>
            <person name="Luo Z.H."/>
            <person name="Li M."/>
        </authorList>
    </citation>
    <scope>NUCLEOTIDE SEQUENCE [LARGE SCALE GENOMIC DNA]</scope>
    <source>
        <strain evidence="14">SpSt-697</strain>
    </source>
</reference>
<dbReference type="Gene3D" id="3.40.50.1100">
    <property type="match status" value="2"/>
</dbReference>
<dbReference type="PIRSF" id="PIRSF001413">
    <property type="entry name" value="Trp_syn_beta"/>
    <property type="match status" value="1"/>
</dbReference>
<dbReference type="InterPro" id="IPR036052">
    <property type="entry name" value="TrpB-like_PALP_sf"/>
</dbReference>
<dbReference type="Pfam" id="PF00291">
    <property type="entry name" value="PALP"/>
    <property type="match status" value="1"/>
</dbReference>
<evidence type="ECO:0000313" key="14">
    <source>
        <dbReference type="EMBL" id="HGK63307.1"/>
    </source>
</evidence>
<feature type="domain" description="Tryptophan synthase beta chain-like PALP" evidence="13">
    <location>
        <begin position="76"/>
        <end position="417"/>
    </location>
</feature>
<sequence length="433" mass="48708">MKIIRQVNLTVEEIPDKWYNILPVLPEPLPPPKDPEKGESRLKNLSKILIGECLKQEMAKEEWISIPDELRELYAQAGRPRPLFRAINLEKKLDTPAEIYYKGEFFSPTGSHKVNTALAQCYYAKKEGYRRVTTETGAGQWGTALAYAAALLGLKCTIYWVRAVYKWKKERRTLMQLLGADVYPSPSPKTDVGKKLYKKNPHHPGSLAIAISEGIEDALKNDDTIYCLGSVLNHVLLHQTIIGLETKKQLEKIGVEPDIMIACLGGGSNFGGFTLPFIGEVLKNKKKIRFIACQSEVAPNLSKGKYEYDFADYGEFTPLLKMYTLGHKIKMKPIKADGLRYHAAAPIISLLRHHNIIETKTYPADEKYVFEKARMFVECEGFLPAPESSYAIACAIDEALKAKEEGVKKVIVMNISGHGFLDLTGYREVLKLK</sequence>
<comment type="pathway">
    <text evidence="3">Amino-acid biosynthesis; L-tryptophan biosynthesis; L-tryptophan from chorismate: step 5/5.</text>
</comment>
<keyword evidence="11" id="KW-0456">Lyase</keyword>
<evidence type="ECO:0000256" key="6">
    <source>
        <dbReference type="ARBA" id="ARBA00012043"/>
    </source>
</evidence>
<dbReference type="SUPFAM" id="SSF53686">
    <property type="entry name" value="Tryptophan synthase beta subunit-like PLP-dependent enzymes"/>
    <property type="match status" value="1"/>
</dbReference>
<keyword evidence="10" id="KW-0057">Aromatic amino acid biosynthesis</keyword>
<keyword evidence="7" id="KW-0028">Amino-acid biosynthesis</keyword>
<comment type="caution">
    <text evidence="14">The sequence shown here is derived from an EMBL/GenBank/DDBJ whole genome shotgun (WGS) entry which is preliminary data.</text>
</comment>
<dbReference type="PANTHER" id="PTHR48077">
    <property type="entry name" value="TRYPTOPHAN SYNTHASE-RELATED"/>
    <property type="match status" value="1"/>
</dbReference>
<comment type="function">
    <text evidence="2">The beta subunit is responsible for the synthesis of L-tryptophan from indole and L-serine.</text>
</comment>
<keyword evidence="9" id="KW-0663">Pyridoxal phosphate</keyword>
<evidence type="ECO:0000256" key="10">
    <source>
        <dbReference type="ARBA" id="ARBA00023141"/>
    </source>
</evidence>
<dbReference type="PANTHER" id="PTHR48077:SF6">
    <property type="entry name" value="TRYPTOPHAN SYNTHASE"/>
    <property type="match status" value="1"/>
</dbReference>
<dbReference type="EC" id="4.2.1.20" evidence="6"/>
<evidence type="ECO:0000256" key="4">
    <source>
        <dbReference type="ARBA" id="ARBA00009982"/>
    </source>
</evidence>